<sequence length="69" mass="7861">MKERASSMHPRLTRGDQQQSIRTALGRVFIYLETGRMQGRLPVCVSKKLLQLWPHSSESSNKDHPSARA</sequence>
<name>G4YYJ5_PHYSP</name>
<dbReference type="InParanoid" id="G4YYJ5"/>
<dbReference type="Proteomes" id="UP000002640">
    <property type="component" value="Unassembled WGS sequence"/>
</dbReference>
<dbReference type="KEGG" id="psoj:PHYSODRAFT_285042"/>
<evidence type="ECO:0000313" key="1">
    <source>
        <dbReference type="EMBL" id="EGZ25113.1"/>
    </source>
</evidence>
<organism evidence="1 2">
    <name type="scientific">Phytophthora sojae (strain P6497)</name>
    <name type="common">Soybean stem and root rot agent</name>
    <name type="synonym">Phytophthora megasperma f. sp. glycines</name>
    <dbReference type="NCBI Taxonomy" id="1094619"/>
    <lineage>
        <taxon>Eukaryota</taxon>
        <taxon>Sar</taxon>
        <taxon>Stramenopiles</taxon>
        <taxon>Oomycota</taxon>
        <taxon>Peronosporomycetes</taxon>
        <taxon>Peronosporales</taxon>
        <taxon>Peronosporaceae</taxon>
        <taxon>Phytophthora</taxon>
    </lineage>
</organism>
<gene>
    <name evidence="1" type="ORF">PHYSODRAFT_285042</name>
</gene>
<accession>G4YYJ5</accession>
<protein>
    <submittedName>
        <fullName evidence="1">Uncharacterized protein</fullName>
    </submittedName>
</protein>
<dbReference type="GeneID" id="20639929"/>
<dbReference type="AlphaFoldDB" id="G4YYJ5"/>
<feature type="non-terminal residue" evidence="1">
    <location>
        <position position="69"/>
    </location>
</feature>
<keyword evidence="2" id="KW-1185">Reference proteome</keyword>
<evidence type="ECO:0000313" key="2">
    <source>
        <dbReference type="Proteomes" id="UP000002640"/>
    </source>
</evidence>
<proteinExistence type="predicted"/>
<dbReference type="RefSeq" id="XP_009520401.1">
    <property type="nucleotide sequence ID" value="XM_009522106.1"/>
</dbReference>
<reference evidence="1 2" key="1">
    <citation type="journal article" date="2006" name="Science">
        <title>Phytophthora genome sequences uncover evolutionary origins and mechanisms of pathogenesis.</title>
        <authorList>
            <person name="Tyler B.M."/>
            <person name="Tripathy S."/>
            <person name="Zhang X."/>
            <person name="Dehal P."/>
            <person name="Jiang R.H."/>
            <person name="Aerts A."/>
            <person name="Arredondo F.D."/>
            <person name="Baxter L."/>
            <person name="Bensasson D."/>
            <person name="Beynon J.L."/>
            <person name="Chapman J."/>
            <person name="Damasceno C.M."/>
            <person name="Dorrance A.E."/>
            <person name="Dou D."/>
            <person name="Dickerman A.W."/>
            <person name="Dubchak I.L."/>
            <person name="Garbelotto M."/>
            <person name="Gijzen M."/>
            <person name="Gordon S.G."/>
            <person name="Govers F."/>
            <person name="Grunwald N.J."/>
            <person name="Huang W."/>
            <person name="Ivors K.L."/>
            <person name="Jones R.W."/>
            <person name="Kamoun S."/>
            <person name="Krampis K."/>
            <person name="Lamour K.H."/>
            <person name="Lee M.K."/>
            <person name="McDonald W.H."/>
            <person name="Medina M."/>
            <person name="Meijer H.J."/>
            <person name="Nordberg E.K."/>
            <person name="Maclean D.J."/>
            <person name="Ospina-Giraldo M.D."/>
            <person name="Morris P.F."/>
            <person name="Phuntumart V."/>
            <person name="Putnam N.H."/>
            <person name="Rash S."/>
            <person name="Rose J.K."/>
            <person name="Sakihama Y."/>
            <person name="Salamov A.A."/>
            <person name="Savidor A."/>
            <person name="Scheuring C.F."/>
            <person name="Smith B.M."/>
            <person name="Sobral B.W."/>
            <person name="Terry A."/>
            <person name="Torto-Alalibo T.A."/>
            <person name="Win J."/>
            <person name="Xu Z."/>
            <person name="Zhang H."/>
            <person name="Grigoriev I.V."/>
            <person name="Rokhsar D.S."/>
            <person name="Boore J.L."/>
        </authorList>
    </citation>
    <scope>NUCLEOTIDE SEQUENCE [LARGE SCALE GENOMIC DNA]</scope>
    <source>
        <strain evidence="1 2">P6497</strain>
    </source>
</reference>
<dbReference type="EMBL" id="JH159152">
    <property type="protein sequence ID" value="EGZ25113.1"/>
    <property type="molecule type" value="Genomic_DNA"/>
</dbReference>